<organism evidence="2 3">
    <name type="scientific">Chelonia mydas</name>
    <name type="common">Green sea-turtle</name>
    <name type="synonym">Chelonia agassizi</name>
    <dbReference type="NCBI Taxonomy" id="8469"/>
    <lineage>
        <taxon>Eukaryota</taxon>
        <taxon>Metazoa</taxon>
        <taxon>Chordata</taxon>
        <taxon>Craniata</taxon>
        <taxon>Vertebrata</taxon>
        <taxon>Euteleostomi</taxon>
        <taxon>Archelosauria</taxon>
        <taxon>Testudinata</taxon>
        <taxon>Testudines</taxon>
        <taxon>Cryptodira</taxon>
        <taxon>Durocryptodira</taxon>
        <taxon>Americhelydia</taxon>
        <taxon>Chelonioidea</taxon>
        <taxon>Cheloniidae</taxon>
        <taxon>Chelonia</taxon>
    </lineage>
</organism>
<protein>
    <submittedName>
        <fullName evidence="2">Uncharacterized protein</fullName>
    </submittedName>
</protein>
<dbReference type="STRING" id="8469.M7BZY9"/>
<evidence type="ECO:0000256" key="1">
    <source>
        <dbReference type="SAM" id="MobiDB-lite"/>
    </source>
</evidence>
<dbReference type="Proteomes" id="UP000031443">
    <property type="component" value="Unassembled WGS sequence"/>
</dbReference>
<dbReference type="EMBL" id="KB491959">
    <property type="protein sequence ID" value="EMP41435.1"/>
    <property type="molecule type" value="Genomic_DNA"/>
</dbReference>
<gene>
    <name evidence="2" type="ORF">UY3_01301</name>
</gene>
<evidence type="ECO:0000313" key="3">
    <source>
        <dbReference type="Proteomes" id="UP000031443"/>
    </source>
</evidence>
<name>M7BZY9_CHEMY</name>
<accession>M7BZY9</accession>
<keyword evidence="3" id="KW-1185">Reference proteome</keyword>
<dbReference type="eggNOG" id="KOG1405">
    <property type="taxonomic scope" value="Eukaryota"/>
</dbReference>
<reference evidence="3" key="1">
    <citation type="journal article" date="2013" name="Nat. Genet.">
        <title>The draft genomes of soft-shell turtle and green sea turtle yield insights into the development and evolution of the turtle-specific body plan.</title>
        <authorList>
            <person name="Wang Z."/>
            <person name="Pascual-Anaya J."/>
            <person name="Zadissa A."/>
            <person name="Li W."/>
            <person name="Niimura Y."/>
            <person name="Huang Z."/>
            <person name="Li C."/>
            <person name="White S."/>
            <person name="Xiong Z."/>
            <person name="Fang D."/>
            <person name="Wang B."/>
            <person name="Ming Y."/>
            <person name="Chen Y."/>
            <person name="Zheng Y."/>
            <person name="Kuraku S."/>
            <person name="Pignatelli M."/>
            <person name="Herrero J."/>
            <person name="Beal K."/>
            <person name="Nozawa M."/>
            <person name="Li Q."/>
            <person name="Wang J."/>
            <person name="Zhang H."/>
            <person name="Yu L."/>
            <person name="Shigenobu S."/>
            <person name="Wang J."/>
            <person name="Liu J."/>
            <person name="Flicek P."/>
            <person name="Searle S."/>
            <person name="Wang J."/>
            <person name="Kuratani S."/>
            <person name="Yin Y."/>
            <person name="Aken B."/>
            <person name="Zhang G."/>
            <person name="Irie N."/>
        </authorList>
    </citation>
    <scope>NUCLEOTIDE SEQUENCE [LARGE SCALE GENOMIC DNA]</scope>
</reference>
<evidence type="ECO:0000313" key="2">
    <source>
        <dbReference type="EMBL" id="EMP41435.1"/>
    </source>
</evidence>
<dbReference type="AlphaFoldDB" id="M7BZY9"/>
<feature type="region of interest" description="Disordered" evidence="1">
    <location>
        <begin position="64"/>
        <end position="113"/>
    </location>
</feature>
<sequence>MKTEVPGPRSRELMKQLNGIQGVLCPTIGTDNIHRHSSVVPKEPMVLHELWYPGDLMIMEEPQSPLRGTRTPVSSTSRHPESLLAPGCILPIPQSAAPLPTDKSGTGQEEIIP</sequence>
<proteinExistence type="predicted"/>